<feature type="compositionally biased region" description="Low complexity" evidence="6">
    <location>
        <begin position="139"/>
        <end position="160"/>
    </location>
</feature>
<evidence type="ECO:0000256" key="6">
    <source>
        <dbReference type="SAM" id="MobiDB-lite"/>
    </source>
</evidence>
<feature type="region of interest" description="Disordered" evidence="6">
    <location>
        <begin position="139"/>
        <end position="168"/>
    </location>
</feature>
<evidence type="ECO:0000256" key="3">
    <source>
        <dbReference type="ARBA" id="ARBA00022842"/>
    </source>
</evidence>
<name>A0ABR0BCD2_PURLI</name>
<keyword evidence="9" id="KW-1185">Reference proteome</keyword>
<keyword evidence="4" id="KW-1278">Translocase</keyword>
<reference evidence="8 9" key="1">
    <citation type="journal article" date="2024" name="Microbiol. Resour. Announc.">
        <title>Genome annotations for the ascomycete fungi Trichoderma harzianum, Trichoderma aggressivum, and Purpureocillium lilacinum.</title>
        <authorList>
            <person name="Beijen E.P.W."/>
            <person name="Ohm R.A."/>
        </authorList>
    </citation>
    <scope>NUCLEOTIDE SEQUENCE [LARGE SCALE GENOMIC DNA]</scope>
    <source>
        <strain evidence="8 9">CBS 150709</strain>
    </source>
</reference>
<dbReference type="InterPro" id="IPR036163">
    <property type="entry name" value="HMA_dom_sf"/>
</dbReference>
<evidence type="ECO:0000256" key="2">
    <source>
        <dbReference type="ARBA" id="ARBA00022723"/>
    </source>
</evidence>
<feature type="domain" description="HMA" evidence="7">
    <location>
        <begin position="264"/>
        <end position="329"/>
    </location>
</feature>
<keyword evidence="3" id="KW-0460">Magnesium</keyword>
<dbReference type="EMBL" id="JAWRVI010000431">
    <property type="protein sequence ID" value="KAK4065114.1"/>
    <property type="molecule type" value="Genomic_DNA"/>
</dbReference>
<evidence type="ECO:0000256" key="5">
    <source>
        <dbReference type="ARBA" id="ARBA00023008"/>
    </source>
</evidence>
<sequence length="368" mass="39266">MPTTSGQPSPPIRRTTFLVPSIHCPTCASFVEDLLYSLSPRPAAVETSIVFHSVNVAYDSSLSTDTISNALGNAGYEVEVAITDPPQGEASLIRSRGNADDDFPFAWATRWGRRRKIVDEETKRRRHIEHCQQCRAQQEKAISAQSSQASAAASPNSQKADPPSDSVSEASSIFKASISISGMSCSSCVGKITAALEQKPWVRSASVALLTQSAAVEFEGGNNAEELARVIESLGYKASLEHVDKLPSDKRAPEVGSGAGGNLWRAVYSVGGMTCSSCVGTIAKALDSFPWTTSVDVNLITNSATVVFEDKAHLGQIAEAIEAAGYDAKLNDLVDLSKNDAQDGRRTVSIHIDACDHQGPYHDSILHS</sequence>
<keyword evidence="2" id="KW-0479">Metal-binding</keyword>
<dbReference type="PROSITE" id="PS01047">
    <property type="entry name" value="HMA_1"/>
    <property type="match status" value="2"/>
</dbReference>
<evidence type="ECO:0000256" key="1">
    <source>
        <dbReference type="ARBA" id="ARBA00004127"/>
    </source>
</evidence>
<dbReference type="InterPro" id="IPR017969">
    <property type="entry name" value="Heavy-metal-associated_CS"/>
</dbReference>
<dbReference type="PROSITE" id="PS50846">
    <property type="entry name" value="HMA_2"/>
    <property type="match status" value="2"/>
</dbReference>
<evidence type="ECO:0000256" key="4">
    <source>
        <dbReference type="ARBA" id="ARBA00022967"/>
    </source>
</evidence>
<evidence type="ECO:0000313" key="9">
    <source>
        <dbReference type="Proteomes" id="UP001287286"/>
    </source>
</evidence>
<dbReference type="PANTHER" id="PTHR43520:SF32">
    <property type="entry name" value="COPPER RESISTANCE P-TYPE ATPASE (EUROFUNG)"/>
    <property type="match status" value="1"/>
</dbReference>
<proteinExistence type="predicted"/>
<organism evidence="8 9">
    <name type="scientific">Purpureocillium lilacinum</name>
    <name type="common">Paecilomyces lilacinus</name>
    <dbReference type="NCBI Taxonomy" id="33203"/>
    <lineage>
        <taxon>Eukaryota</taxon>
        <taxon>Fungi</taxon>
        <taxon>Dikarya</taxon>
        <taxon>Ascomycota</taxon>
        <taxon>Pezizomycotina</taxon>
        <taxon>Sordariomycetes</taxon>
        <taxon>Hypocreomycetidae</taxon>
        <taxon>Hypocreales</taxon>
        <taxon>Ophiocordycipitaceae</taxon>
        <taxon>Purpureocillium</taxon>
    </lineage>
</organism>
<comment type="subcellular location">
    <subcellularLocation>
        <location evidence="1">Endomembrane system</location>
        <topology evidence="1">Multi-pass membrane protein</topology>
    </subcellularLocation>
</comment>
<dbReference type="SUPFAM" id="SSF55008">
    <property type="entry name" value="HMA, heavy metal-associated domain"/>
    <property type="match status" value="3"/>
</dbReference>
<dbReference type="Proteomes" id="UP001287286">
    <property type="component" value="Unassembled WGS sequence"/>
</dbReference>
<dbReference type="InterPro" id="IPR006122">
    <property type="entry name" value="HMA_Cu_ion-bd"/>
</dbReference>
<evidence type="ECO:0000259" key="7">
    <source>
        <dbReference type="PROSITE" id="PS50846"/>
    </source>
</evidence>
<dbReference type="Pfam" id="PF00403">
    <property type="entry name" value="HMA"/>
    <property type="match status" value="2"/>
</dbReference>
<dbReference type="Gene3D" id="3.30.70.100">
    <property type="match status" value="3"/>
</dbReference>
<keyword evidence="5" id="KW-0186">Copper</keyword>
<dbReference type="InterPro" id="IPR006121">
    <property type="entry name" value="HMA_dom"/>
</dbReference>
<protein>
    <recommendedName>
        <fullName evidence="7">HMA domain-containing protein</fullName>
    </recommendedName>
</protein>
<feature type="domain" description="HMA" evidence="7">
    <location>
        <begin position="174"/>
        <end position="239"/>
    </location>
</feature>
<accession>A0ABR0BCD2</accession>
<gene>
    <name evidence="8" type="ORF">Purlil1_14058</name>
</gene>
<comment type="caution">
    <text evidence="8">The sequence shown here is derived from an EMBL/GenBank/DDBJ whole genome shotgun (WGS) entry which is preliminary data.</text>
</comment>
<dbReference type="PANTHER" id="PTHR43520">
    <property type="entry name" value="ATP7, ISOFORM B"/>
    <property type="match status" value="1"/>
</dbReference>
<dbReference type="NCBIfam" id="TIGR00003">
    <property type="entry name" value="copper ion binding protein"/>
    <property type="match status" value="1"/>
</dbReference>
<evidence type="ECO:0000313" key="8">
    <source>
        <dbReference type="EMBL" id="KAK4065114.1"/>
    </source>
</evidence>
<dbReference type="CDD" id="cd00371">
    <property type="entry name" value="HMA"/>
    <property type="match status" value="2"/>
</dbReference>